<sequence>MKPDTIDIPTQKPDAIDEPVIYDKPNTYDDDDDNANNNNNNNSQPLPQEVLDDLIIRSDFIDGKRPDIQLNDDEPHKRPSITSSLLSHVPLPTSSLTATTSSTSLSPPHVPTASQSASSISSVGSDKSTASTRMALMQILKKKPMEDLIKYDLRKVSLTRPEEQDVYFHGTKLRAYRKVQPHSYSWGFQNILYRVLENSENVKVAEARRRAFKKEITIEWGDFPLYAIDEEPPTPDSGNGEDGATRSRQLHNITKSHLLFTYETEFEGHLIRWKRASLLSHDMVCEVKHGDKWRVIAEFDSHRMGYFIHLGELIIDRNALQIVEKPHQFEAHIIVICCTLIDLMREVVEQAVGISKGGIVNSDK</sequence>
<organism evidence="2 3">
    <name type="scientific">Rhizopus microsporus</name>
    <dbReference type="NCBI Taxonomy" id="58291"/>
    <lineage>
        <taxon>Eukaryota</taxon>
        <taxon>Fungi</taxon>
        <taxon>Fungi incertae sedis</taxon>
        <taxon>Mucoromycota</taxon>
        <taxon>Mucoromycotina</taxon>
        <taxon>Mucoromycetes</taxon>
        <taxon>Mucorales</taxon>
        <taxon>Mucorineae</taxon>
        <taxon>Rhizopodaceae</taxon>
        <taxon>Rhizopus</taxon>
    </lineage>
</organism>
<feature type="compositionally biased region" description="Low complexity" evidence="1">
    <location>
        <begin position="90"/>
        <end position="127"/>
    </location>
</feature>
<reference evidence="2 3" key="1">
    <citation type="journal article" date="2016" name="Proc. Natl. Acad. Sci. U.S.A.">
        <title>Lipid metabolic changes in an early divergent fungus govern the establishment of a mutualistic symbiosis with endobacteria.</title>
        <authorList>
            <person name="Lastovetsky O.A."/>
            <person name="Gaspar M.L."/>
            <person name="Mondo S.J."/>
            <person name="LaButti K.M."/>
            <person name="Sandor L."/>
            <person name="Grigoriev I.V."/>
            <person name="Henry S.A."/>
            <person name="Pawlowska T.E."/>
        </authorList>
    </citation>
    <scope>NUCLEOTIDE SEQUENCE [LARGE SCALE GENOMIC DNA]</scope>
    <source>
        <strain evidence="2 3">ATCC 11559</strain>
    </source>
</reference>
<evidence type="ECO:0000313" key="3">
    <source>
        <dbReference type="Proteomes" id="UP000242381"/>
    </source>
</evidence>
<dbReference type="AlphaFoldDB" id="A0A1X0RRQ8"/>
<evidence type="ECO:0000313" key="2">
    <source>
        <dbReference type="EMBL" id="ORE14752.1"/>
    </source>
</evidence>
<feature type="region of interest" description="Disordered" evidence="1">
    <location>
        <begin position="65"/>
        <end position="127"/>
    </location>
</feature>
<proteinExistence type="predicted"/>
<name>A0A1X0RRQ8_RHIZD</name>
<feature type="region of interest" description="Disordered" evidence="1">
    <location>
        <begin position="1"/>
        <end position="48"/>
    </location>
</feature>
<dbReference type="OMA" id="RMGYFIH"/>
<dbReference type="EMBL" id="KV921455">
    <property type="protein sequence ID" value="ORE14752.1"/>
    <property type="molecule type" value="Genomic_DNA"/>
</dbReference>
<evidence type="ECO:0000256" key="1">
    <source>
        <dbReference type="SAM" id="MobiDB-lite"/>
    </source>
</evidence>
<gene>
    <name evidence="2" type="ORF">BCV71DRAFT_293373</name>
</gene>
<protein>
    <submittedName>
        <fullName evidence="2">Uncharacterized protein</fullName>
    </submittedName>
</protein>
<feature type="compositionally biased region" description="Basic and acidic residues" evidence="1">
    <location>
        <begin position="65"/>
        <end position="77"/>
    </location>
</feature>
<dbReference type="Proteomes" id="UP000242381">
    <property type="component" value="Unassembled WGS sequence"/>
</dbReference>
<accession>A0A1X0RRQ8</accession>
<dbReference type="VEuPathDB" id="FungiDB:BCV72DRAFT_292724"/>